<proteinExistence type="predicted"/>
<gene>
    <name evidence="2" type="ORF">GGR36_001815</name>
</gene>
<dbReference type="AlphaFoldDB" id="A0A840BPZ8"/>
<evidence type="ECO:0000256" key="1">
    <source>
        <dbReference type="SAM" id="SignalP"/>
    </source>
</evidence>
<dbReference type="PROSITE" id="PS51257">
    <property type="entry name" value="PROKAR_LIPOPROTEIN"/>
    <property type="match status" value="1"/>
</dbReference>
<reference evidence="2 3" key="1">
    <citation type="submission" date="2020-08" db="EMBL/GenBank/DDBJ databases">
        <title>Genomic Encyclopedia of Type Strains, Phase IV (KMG-IV): sequencing the most valuable type-strain genomes for metagenomic binning, comparative biology and taxonomic classification.</title>
        <authorList>
            <person name="Goeker M."/>
        </authorList>
    </citation>
    <scope>NUCLEOTIDE SEQUENCE [LARGE SCALE GENOMIC DNA]</scope>
    <source>
        <strain evidence="2 3">DSM 106739</strain>
    </source>
</reference>
<comment type="caution">
    <text evidence="2">The sequence shown here is derived from an EMBL/GenBank/DDBJ whole genome shotgun (WGS) entry which is preliminary data.</text>
</comment>
<keyword evidence="3" id="KW-1185">Reference proteome</keyword>
<feature type="signal peptide" evidence="1">
    <location>
        <begin position="1"/>
        <end position="19"/>
    </location>
</feature>
<dbReference type="EMBL" id="JACIET010000001">
    <property type="protein sequence ID" value="MBB4012507.1"/>
    <property type="molecule type" value="Genomic_DNA"/>
</dbReference>
<evidence type="ECO:0000313" key="2">
    <source>
        <dbReference type="EMBL" id="MBB4012507.1"/>
    </source>
</evidence>
<organism evidence="2 3">
    <name type="scientific">Niveibacterium umoris</name>
    <dbReference type="NCBI Taxonomy" id="1193620"/>
    <lineage>
        <taxon>Bacteria</taxon>
        <taxon>Pseudomonadati</taxon>
        <taxon>Pseudomonadota</taxon>
        <taxon>Betaproteobacteria</taxon>
        <taxon>Rhodocyclales</taxon>
        <taxon>Rhodocyclaceae</taxon>
        <taxon>Niveibacterium</taxon>
    </lineage>
</organism>
<protein>
    <recommendedName>
        <fullName evidence="4">DUF2799 domain-containing protein</fullName>
    </recommendedName>
</protein>
<dbReference type="RefSeq" id="WP_183634302.1">
    <property type="nucleotide sequence ID" value="NZ_BAABLE010000011.1"/>
</dbReference>
<evidence type="ECO:0000313" key="3">
    <source>
        <dbReference type="Proteomes" id="UP000561045"/>
    </source>
</evidence>
<evidence type="ECO:0008006" key="4">
    <source>
        <dbReference type="Google" id="ProtNLM"/>
    </source>
</evidence>
<sequence length="181" mass="20734">MNVRLLALSILTLSLGACASLSEKECRTADWEHIGYRDGSKGADRTRVADHDEACGKVGIRVDERAWSRGYETGLQQYCTPQNAINVGLAGDSYGGVCPPALDARFNDAYRVARSVYDQRQRVSSLDYRRRTLEGKLDKAGSDEERHNIRNDLSRLDRELREERDRLYYEESRLERYTRPL</sequence>
<accession>A0A840BPZ8</accession>
<name>A0A840BPZ8_9RHOO</name>
<feature type="chain" id="PRO_5032335454" description="DUF2799 domain-containing protein" evidence="1">
    <location>
        <begin position="20"/>
        <end position="181"/>
    </location>
</feature>
<dbReference type="Pfam" id="PF10973">
    <property type="entry name" value="DUF2799"/>
    <property type="match status" value="1"/>
</dbReference>
<dbReference type="InterPro" id="IPR021242">
    <property type="entry name" value="DUF2799"/>
</dbReference>
<keyword evidence="1" id="KW-0732">Signal</keyword>
<dbReference type="Proteomes" id="UP000561045">
    <property type="component" value="Unassembled WGS sequence"/>
</dbReference>